<evidence type="ECO:0000313" key="3">
    <source>
        <dbReference type="Proteomes" id="UP001054945"/>
    </source>
</evidence>
<evidence type="ECO:0000256" key="1">
    <source>
        <dbReference type="SAM" id="MobiDB-lite"/>
    </source>
</evidence>
<feature type="region of interest" description="Disordered" evidence="1">
    <location>
        <begin position="38"/>
        <end position="77"/>
    </location>
</feature>
<dbReference type="EMBL" id="BPLR01016497">
    <property type="protein sequence ID" value="GIY84280.1"/>
    <property type="molecule type" value="Genomic_DNA"/>
</dbReference>
<gene>
    <name evidence="2" type="ORF">CEXT_662151</name>
</gene>
<sequence length="77" mass="8300">MIPISDIGFVGHCHYAYTVNGCVPVEVSLVTLRETINPHASPSTYPESSLQPRTVGPTDGFLKTYQNSSFPTGDTTV</sequence>
<comment type="caution">
    <text evidence="2">The sequence shown here is derived from an EMBL/GenBank/DDBJ whole genome shotgun (WGS) entry which is preliminary data.</text>
</comment>
<reference evidence="2 3" key="1">
    <citation type="submission" date="2021-06" db="EMBL/GenBank/DDBJ databases">
        <title>Caerostris extrusa draft genome.</title>
        <authorList>
            <person name="Kono N."/>
            <person name="Arakawa K."/>
        </authorList>
    </citation>
    <scope>NUCLEOTIDE SEQUENCE [LARGE SCALE GENOMIC DNA]</scope>
</reference>
<evidence type="ECO:0000313" key="2">
    <source>
        <dbReference type="EMBL" id="GIY84280.1"/>
    </source>
</evidence>
<protein>
    <submittedName>
        <fullName evidence="2">Uncharacterized protein</fullName>
    </submittedName>
</protein>
<dbReference type="AlphaFoldDB" id="A0AAV4WMY0"/>
<dbReference type="Proteomes" id="UP001054945">
    <property type="component" value="Unassembled WGS sequence"/>
</dbReference>
<organism evidence="2 3">
    <name type="scientific">Caerostris extrusa</name>
    <name type="common">Bark spider</name>
    <name type="synonym">Caerostris bankana</name>
    <dbReference type="NCBI Taxonomy" id="172846"/>
    <lineage>
        <taxon>Eukaryota</taxon>
        <taxon>Metazoa</taxon>
        <taxon>Ecdysozoa</taxon>
        <taxon>Arthropoda</taxon>
        <taxon>Chelicerata</taxon>
        <taxon>Arachnida</taxon>
        <taxon>Araneae</taxon>
        <taxon>Araneomorphae</taxon>
        <taxon>Entelegynae</taxon>
        <taxon>Araneoidea</taxon>
        <taxon>Araneidae</taxon>
        <taxon>Caerostris</taxon>
    </lineage>
</organism>
<feature type="compositionally biased region" description="Polar residues" evidence="1">
    <location>
        <begin position="38"/>
        <end position="52"/>
    </location>
</feature>
<feature type="compositionally biased region" description="Polar residues" evidence="1">
    <location>
        <begin position="64"/>
        <end position="77"/>
    </location>
</feature>
<accession>A0AAV4WMY0</accession>
<name>A0AAV4WMY0_CAEEX</name>
<proteinExistence type="predicted"/>
<keyword evidence="3" id="KW-1185">Reference proteome</keyword>